<feature type="domain" description="Disease resistance protein At4g27190-like leucine-rich repeats" evidence="7">
    <location>
        <begin position="1516"/>
        <end position="1633"/>
    </location>
</feature>
<feature type="domain" description="Disease resistance protein At4g27190-like leucine-rich repeats" evidence="7">
    <location>
        <begin position="1634"/>
        <end position="1752"/>
    </location>
</feature>
<evidence type="ECO:0000313" key="9">
    <source>
        <dbReference type="Proteomes" id="UP000323000"/>
    </source>
</evidence>
<dbReference type="InterPro" id="IPR032675">
    <property type="entry name" value="LRR_dom_sf"/>
</dbReference>
<comment type="similarity">
    <text evidence="1">Belongs to the disease resistance NB-LRR family.</text>
</comment>
<proteinExistence type="inferred from homology"/>
<dbReference type="InterPro" id="IPR042197">
    <property type="entry name" value="Apaf_helical"/>
</dbReference>
<evidence type="ECO:0000259" key="6">
    <source>
        <dbReference type="Pfam" id="PF00931"/>
    </source>
</evidence>
<gene>
    <name evidence="8" type="ORF">EZV62_027749</name>
</gene>
<dbReference type="Proteomes" id="UP000323000">
    <property type="component" value="Chromosome 13"/>
</dbReference>
<reference evidence="9" key="1">
    <citation type="journal article" date="2019" name="Gigascience">
        <title>De novo genome assembly of the endangered Acer yangbiense, a plant species with extremely small populations endemic to Yunnan Province, China.</title>
        <authorList>
            <person name="Yang J."/>
            <person name="Wariss H.M."/>
            <person name="Tao L."/>
            <person name="Zhang R."/>
            <person name="Yun Q."/>
            <person name="Hollingsworth P."/>
            <person name="Dao Z."/>
            <person name="Luo G."/>
            <person name="Guo H."/>
            <person name="Ma Y."/>
            <person name="Sun W."/>
        </authorList>
    </citation>
    <scope>NUCLEOTIDE SEQUENCE [LARGE SCALE GENOMIC DNA]</scope>
    <source>
        <strain evidence="9">cv. Malutang</strain>
    </source>
</reference>
<dbReference type="Pfam" id="PF23247">
    <property type="entry name" value="LRR_RPS2"/>
    <property type="match status" value="6"/>
</dbReference>
<dbReference type="EMBL" id="VAHF01000013">
    <property type="protein sequence ID" value="TXG48455.1"/>
    <property type="molecule type" value="Genomic_DNA"/>
</dbReference>
<dbReference type="InterPro" id="IPR002182">
    <property type="entry name" value="NB-ARC"/>
</dbReference>
<keyword evidence="2" id="KW-0547">Nucleotide-binding</keyword>
<comment type="caution">
    <text evidence="8">The sequence shown here is derived from an EMBL/GenBank/DDBJ whole genome shotgun (WGS) entry which is preliminary data.</text>
</comment>
<evidence type="ECO:0000259" key="7">
    <source>
        <dbReference type="Pfam" id="PF23247"/>
    </source>
</evidence>
<dbReference type="PRINTS" id="PR00364">
    <property type="entry name" value="DISEASERSIST"/>
</dbReference>
<keyword evidence="4" id="KW-0067">ATP-binding</keyword>
<accession>A0A5C7GVC6</accession>
<dbReference type="Pfam" id="PF00931">
    <property type="entry name" value="NB-ARC"/>
    <property type="match status" value="1"/>
</dbReference>
<dbReference type="InterPro" id="IPR057135">
    <property type="entry name" value="At4g27190-like_LRR"/>
</dbReference>
<feature type="domain" description="Disease resistance protein At4g27190-like leucine-rich repeats" evidence="7">
    <location>
        <begin position="1089"/>
        <end position="1218"/>
    </location>
</feature>
<feature type="domain" description="NB-ARC" evidence="6">
    <location>
        <begin position="180"/>
        <end position="307"/>
    </location>
</feature>
<dbReference type="InterPro" id="IPR050905">
    <property type="entry name" value="Plant_NBS-LRR"/>
</dbReference>
<evidence type="ECO:0000256" key="5">
    <source>
        <dbReference type="SAM" id="Coils"/>
    </source>
</evidence>
<dbReference type="SUPFAM" id="SSF52058">
    <property type="entry name" value="L domain-like"/>
    <property type="match status" value="3"/>
</dbReference>
<dbReference type="SUPFAM" id="SSF52047">
    <property type="entry name" value="RNI-like"/>
    <property type="match status" value="1"/>
</dbReference>
<evidence type="ECO:0000313" key="8">
    <source>
        <dbReference type="EMBL" id="TXG48455.1"/>
    </source>
</evidence>
<feature type="domain" description="Disease resistance protein At4g27190-like leucine-rich repeats" evidence="7">
    <location>
        <begin position="785"/>
        <end position="888"/>
    </location>
</feature>
<organism evidence="8 9">
    <name type="scientific">Acer yangbiense</name>
    <dbReference type="NCBI Taxonomy" id="1000413"/>
    <lineage>
        <taxon>Eukaryota</taxon>
        <taxon>Viridiplantae</taxon>
        <taxon>Streptophyta</taxon>
        <taxon>Embryophyta</taxon>
        <taxon>Tracheophyta</taxon>
        <taxon>Spermatophyta</taxon>
        <taxon>Magnoliopsida</taxon>
        <taxon>eudicotyledons</taxon>
        <taxon>Gunneridae</taxon>
        <taxon>Pentapetalae</taxon>
        <taxon>rosids</taxon>
        <taxon>malvids</taxon>
        <taxon>Sapindales</taxon>
        <taxon>Sapindaceae</taxon>
        <taxon>Hippocastanoideae</taxon>
        <taxon>Acereae</taxon>
        <taxon>Acer</taxon>
    </lineage>
</organism>
<evidence type="ECO:0000256" key="2">
    <source>
        <dbReference type="ARBA" id="ARBA00022741"/>
    </source>
</evidence>
<dbReference type="Gene3D" id="3.40.50.300">
    <property type="entry name" value="P-loop containing nucleotide triphosphate hydrolases"/>
    <property type="match status" value="1"/>
</dbReference>
<dbReference type="PANTHER" id="PTHR33463:SF203">
    <property type="entry name" value="AAA+ ATPASE DOMAIN-CONTAINING PROTEIN"/>
    <property type="match status" value="1"/>
</dbReference>
<evidence type="ECO:0000256" key="3">
    <source>
        <dbReference type="ARBA" id="ARBA00022821"/>
    </source>
</evidence>
<dbReference type="GO" id="GO:0005524">
    <property type="term" value="F:ATP binding"/>
    <property type="evidence" value="ECO:0007669"/>
    <property type="project" value="UniProtKB-KW"/>
</dbReference>
<keyword evidence="5" id="KW-0175">Coiled coil</keyword>
<protein>
    <submittedName>
        <fullName evidence="8">Uncharacterized protein</fullName>
    </submittedName>
</protein>
<evidence type="ECO:0000256" key="1">
    <source>
        <dbReference type="ARBA" id="ARBA00008894"/>
    </source>
</evidence>
<dbReference type="Gene3D" id="3.80.10.10">
    <property type="entry name" value="Ribonuclease Inhibitor"/>
    <property type="match status" value="4"/>
</dbReference>
<feature type="coiled-coil region" evidence="5">
    <location>
        <begin position="32"/>
        <end position="66"/>
    </location>
</feature>
<dbReference type="PANTHER" id="PTHR33463">
    <property type="entry name" value="NB-ARC DOMAIN-CONTAINING PROTEIN-RELATED"/>
    <property type="match status" value="1"/>
</dbReference>
<sequence length="1776" mass="202157">MAVETGLAVLSGIVSKVAELFIDSIKQKMCYAFEYEKNMEQLKKKVDDLTVARERVERSVEVAKNRGEEIHKDVEKWLIRVNEFTETVAKPIIDDEDKAKKRCFKGLCPNLLFRYSFSKKAANAVKDGVNLHGETADRFAIVSYRPVPQRTKSFYIRDYQDFDSRMPIFQDIMVALKDAEVSQTSDIKEIQGQIADQLGLEFHEESLAGRASRLRDRLKKEKRVLVILDNIWVHHDLGAIGISFGDDEKGTFTQQGMQNVVNQRQCKVLATSRNLDVLRNDMNIQKNFMINTLSYEETERLFWEIVGDPVEKLDLSSIAVEIIQKCAGLPIAIATIANALKHKSLSHWKNALDLLRKYNLRNFGRRDANVHSVIELSYNFLESEEAKSLLLLCSLHNVGWNVSIEDLLYYSMGLGLLQDINTLEEGRNRLLTLIDNLKASCLLLDSNSKISVRMHEVIHAVAVSVASKDERMFNIQDVTELKEKLEEKLPKDTIAISLPYKDIFVLPERLEYPKLKLLLLHMKNCSSQISDAFFQGVKELNVLNLTSLRLLSLPSSLRWLTNLQTLCLDRCRFEDIAIIGELKKLKILTFRFSKIEKLPREIGQLTRLISLNLRSCSKLRVIAPNVLSSLTRLEELRLGNSFIGWEVEGRSNASLAELKQLSRLTTLGIHILDAQIIPHDLLFGKLEDYRIFIGDVWDWSGKFETLRTLKLKLNNSIYLRNGIKILLNRSEELYLDELKGIENVVYELNKEGFPQLKYLHVQNALETRYIINSIGWGLCNVFPKLESLNLLNLISLEKICYGKLAMVSFSQLRIMKIRKCDRLKHLLTFSMAKNLLQLREIEVTDCKKLEEIVFQESEELQFNQTERISTIEFTQLRTLRLKCLPLLTSFGFNLVTPDAGSQEIVAAPDAGSLEIVAEDEPVGGFMLPFSQNVLLPRLEMLELSSVNIECMWLDQLPIICSCCRTLTSLTLKERSGNLKYLFSYSVIQSLVELQKLEIHNCKSIEEIINTEELRGEETISMMVFPKLINLQLKGLPKLTRFGYSGNSVEIPSLTQLFIKDCPNLKTFFSTSTSEDTHPLFGEKVVLPTLKSLNVSSIGIQTIWHNQFEVICSCFQNLTKLTVDGCDTLKYVFSSSMVESLIQLEVLEISNCKFMERVIITEGAERTCITQFSKLQELHLIHLPELTSFCNIVGNLIELPSLAHLWIANCPKMHKFVSNSPCVDIPTSKDEQMNSEVNLPSSMQPLFDDKVGLPNLRNLGIEKMDNLIKIWHDQLIPNSFCKLSMFMVDTCNEVVSLFPSNMLGRLQELEKLAIVNCDSIEEIFELQAFNCGKSQAITANQLEGFLLVDLPNLKHVWNMDSQVLLSFQNLLSIGVTGCHSLKSIFPTSIARGLLQLKELSINDCSMVEEIVAKEEEQVEAVPRFVFPQLSSLKLTQLSTLKSFYPDSYISEWPLLSYLGLWECGKLLASELLCLQENSGESRNEITNIQQPMFFVDKVAFPNLEILTLEWNCIVKVMSSGNFSNYLCKIKSLGLISTNEETTVCPCCFLYTLPNLEELYVFNGFLDKIFICEGYGCKEQHVEAPSKLRHLSLNSLEDLSHMWEENTLPCKVFQNVTTLQVVELGNLKTLVPSFVSFQNLTSLEVLTCNTLLNLVAVSTAKSMVHLTSMKIVECEMIQNIISHDRNEVEDHIIFKKLNYLELHSLRSITAFYSGNSIIEFPSLLKVVVIQCPNMKIFSQGVLSTPKLNKLQITEADDEGSWEGSLNMTIQKLFEDMSL</sequence>
<dbReference type="InterPro" id="IPR027417">
    <property type="entry name" value="P-loop_NTPase"/>
</dbReference>
<name>A0A5C7GVC6_9ROSI</name>
<keyword evidence="3" id="KW-0611">Plant defense</keyword>
<evidence type="ECO:0000256" key="4">
    <source>
        <dbReference type="ARBA" id="ARBA00022840"/>
    </source>
</evidence>
<feature type="domain" description="Disease resistance protein At4g27190-like leucine-rich repeats" evidence="7">
    <location>
        <begin position="1259"/>
        <end position="1403"/>
    </location>
</feature>
<keyword evidence="9" id="KW-1185">Reference proteome</keyword>
<dbReference type="SUPFAM" id="SSF52540">
    <property type="entry name" value="P-loop containing nucleoside triphosphate hydrolases"/>
    <property type="match status" value="1"/>
</dbReference>
<dbReference type="OrthoDB" id="1747797at2759"/>
<dbReference type="Gene3D" id="1.10.8.430">
    <property type="entry name" value="Helical domain of apoptotic protease-activating factors"/>
    <property type="match status" value="1"/>
</dbReference>
<feature type="domain" description="Disease resistance protein At4g27190-like leucine-rich repeats" evidence="7">
    <location>
        <begin position="938"/>
        <end position="1075"/>
    </location>
</feature>
<dbReference type="GO" id="GO:0043531">
    <property type="term" value="F:ADP binding"/>
    <property type="evidence" value="ECO:0007669"/>
    <property type="project" value="InterPro"/>
</dbReference>
<dbReference type="GO" id="GO:0006952">
    <property type="term" value="P:defense response"/>
    <property type="evidence" value="ECO:0007669"/>
    <property type="project" value="UniProtKB-KW"/>
</dbReference>